<evidence type="ECO:0000313" key="1">
    <source>
        <dbReference type="EMBL" id="MTW17525.1"/>
    </source>
</evidence>
<dbReference type="PANTHER" id="PTHR30203">
    <property type="entry name" value="OUTER MEMBRANE CATION EFFLUX PROTEIN"/>
    <property type="match status" value="1"/>
</dbReference>
<evidence type="ECO:0000313" key="2">
    <source>
        <dbReference type="Proteomes" id="UP000438991"/>
    </source>
</evidence>
<accession>A0A9X5ATR1</accession>
<dbReference type="InterPro" id="IPR010131">
    <property type="entry name" value="MdtP/NodT-like"/>
</dbReference>
<comment type="caution">
    <text evidence="1">The sequence shown here is derived from an EMBL/GenBank/DDBJ whole genome shotgun (WGS) entry which is preliminary data.</text>
</comment>
<dbReference type="SUPFAM" id="SSF56954">
    <property type="entry name" value="Outer membrane efflux proteins (OEP)"/>
    <property type="match status" value="1"/>
</dbReference>
<dbReference type="Gene3D" id="1.20.1600.10">
    <property type="entry name" value="Outer membrane efflux proteins (OEP)"/>
    <property type="match status" value="1"/>
</dbReference>
<organism evidence="1 2">
    <name type="scientific">Rhodoplanes serenus</name>
    <dbReference type="NCBI Taxonomy" id="200615"/>
    <lineage>
        <taxon>Bacteria</taxon>
        <taxon>Pseudomonadati</taxon>
        <taxon>Pseudomonadota</taxon>
        <taxon>Alphaproteobacteria</taxon>
        <taxon>Hyphomicrobiales</taxon>
        <taxon>Nitrobacteraceae</taxon>
        <taxon>Rhodoplanes</taxon>
    </lineage>
</organism>
<dbReference type="PANTHER" id="PTHR30203:SF24">
    <property type="entry name" value="BLR4935 PROTEIN"/>
    <property type="match status" value="1"/>
</dbReference>
<reference evidence="1 2" key="1">
    <citation type="submission" date="2019-11" db="EMBL/GenBank/DDBJ databases">
        <title>Whole-genome sequence of Rhodoplanes serenus DSM 18633, type strain.</title>
        <authorList>
            <person name="Kyndt J.A."/>
            <person name="Meyer T.E."/>
        </authorList>
    </citation>
    <scope>NUCLEOTIDE SEQUENCE [LARGE SCALE GENOMIC DNA]</scope>
    <source>
        <strain evidence="1 2">DSM 18633</strain>
    </source>
</reference>
<dbReference type="Proteomes" id="UP000438991">
    <property type="component" value="Unassembled WGS sequence"/>
</dbReference>
<protein>
    <submittedName>
        <fullName evidence="1">TolC family protein</fullName>
    </submittedName>
</protein>
<dbReference type="EMBL" id="WNKV01000011">
    <property type="protein sequence ID" value="MTW17525.1"/>
    <property type="molecule type" value="Genomic_DNA"/>
</dbReference>
<name>A0A9X5ATR1_9BRAD</name>
<dbReference type="AlphaFoldDB" id="A0A9X5ATR1"/>
<gene>
    <name evidence="1" type="ORF">GJ689_15070</name>
</gene>
<dbReference type="GO" id="GO:0015562">
    <property type="term" value="F:efflux transmembrane transporter activity"/>
    <property type="evidence" value="ECO:0007669"/>
    <property type="project" value="InterPro"/>
</dbReference>
<sequence>MVGRRPTPPRRLVALVLASSTLGGCVYFSPDGAMGPVAGRVSQSIGMEAVKIDSPAAAAYARSRVDALLSRPLDADRAVQIALLNNRGLQTAYNALGVSEAEFVQASLPPNPAFGFSRTTTGSELEIERRVVANVLALITLPLRTEIARSQFEADRQRAIEATFRLAAETRRAYYRAVAARETVTFLEQARLSADAAADLMRKLGGTGEAKKLDQARAGAFYAEVSNALAQARLRAGTEREALTRLMGLWGSDLNFRLPGRLPAMPRIQTVQQAEEAAVRQRVDLIAARLELDAVARAYGLTDATRFISILSASGRRSESRDRAAPLEPRRVSRGFEVELQVPLFDLGESNVRAAADIYRDGVNRLIEKAVDVRSEARAAYLTYRASHDIATLYQTRILPLRRTINEQVQLEYNGMLIDVFELLTTARESIQSNVAAIAAKRDFFIAGIDFQCAIIGGGVSGGSVGIGTTIATAGAVPGPQAVAGGDGD</sequence>
<proteinExistence type="predicted"/>
<dbReference type="PROSITE" id="PS51257">
    <property type="entry name" value="PROKAR_LIPOPROTEIN"/>
    <property type="match status" value="1"/>
</dbReference>